<dbReference type="InterPro" id="IPR040309">
    <property type="entry name" value="Naf1"/>
</dbReference>
<keyword evidence="3" id="KW-0698">rRNA processing</keyword>
<gene>
    <name evidence="7" type="ORF">IV203_019779</name>
</gene>
<name>A0A9K3LZF3_9STRA</name>
<feature type="compositionally biased region" description="Acidic residues" evidence="6">
    <location>
        <begin position="75"/>
        <end position="94"/>
    </location>
</feature>
<dbReference type="OrthoDB" id="49348at2759"/>
<keyword evidence="4" id="KW-0694">RNA-binding</keyword>
<dbReference type="AlphaFoldDB" id="A0A9K3LZF3"/>
<dbReference type="GO" id="GO:0003723">
    <property type="term" value="F:RNA binding"/>
    <property type="evidence" value="ECO:0007669"/>
    <property type="project" value="UniProtKB-KW"/>
</dbReference>
<dbReference type="GO" id="GO:0005732">
    <property type="term" value="C:sno(s)RNA-containing ribonucleoprotein complex"/>
    <property type="evidence" value="ECO:0007669"/>
    <property type="project" value="InterPro"/>
</dbReference>
<evidence type="ECO:0000256" key="3">
    <source>
        <dbReference type="ARBA" id="ARBA00022552"/>
    </source>
</evidence>
<dbReference type="Proteomes" id="UP000693970">
    <property type="component" value="Unassembled WGS sequence"/>
</dbReference>
<keyword evidence="5" id="KW-0539">Nucleus</keyword>
<keyword evidence="2" id="KW-0690">Ribosome biogenesis</keyword>
<dbReference type="PANTHER" id="PTHR31633">
    <property type="entry name" value="H/ACA RIBONUCLEOPROTEIN COMPLEX NON-CORE SUBUNIT NAF1"/>
    <property type="match status" value="1"/>
</dbReference>
<evidence type="ECO:0000256" key="2">
    <source>
        <dbReference type="ARBA" id="ARBA00022517"/>
    </source>
</evidence>
<feature type="compositionally biased region" description="Basic and acidic residues" evidence="6">
    <location>
        <begin position="363"/>
        <end position="375"/>
    </location>
</feature>
<evidence type="ECO:0000256" key="5">
    <source>
        <dbReference type="ARBA" id="ARBA00023242"/>
    </source>
</evidence>
<feature type="region of interest" description="Disordered" evidence="6">
    <location>
        <begin position="319"/>
        <end position="377"/>
    </location>
</feature>
<feature type="region of interest" description="Disordered" evidence="6">
    <location>
        <begin position="36"/>
        <end position="130"/>
    </location>
</feature>
<feature type="compositionally biased region" description="Basic and acidic residues" evidence="6">
    <location>
        <begin position="61"/>
        <end position="74"/>
    </location>
</feature>
<accession>A0A9K3LZF3</accession>
<sequence>MMSSSVSLKRPHDFDNVDGEQVVDDLLFASAFAMIPTNNPGFFGASGGGEEEEEEEEEEKDTTILKDNQQKDDNNEIDVDDDDDDNGNDNEDNDDHNSKGEPKDEEGSTISNHDDDHDDDDDDDEDDDDTELHQDIAAAVAQMEAIEKEEGDDPSSSVVVPPKTENEVDGYRMPIHELESMLQLQLTVDHNAVVGSNPTSTTTINALSLDRKTLSPAGCIKNFMITDRTVVVESPVRSCASRTSSGPLDEGSLLVMEVPSSLVASNSDANEMSTVIVPLGRIFEVFGPVSQPLYSIRLPAPWTESKTVNKAVKSLTQKMGKEADQELTTAKETISVKDSQTSSDGMDNNKTKIGEEAEPSDDSATKETKSAEKPSDPWASNGIFTTYILQTPNVPIFYSQDEAKLIDTDHVLRSSGKGCDASNLFDEEVVNSNEIYYSDDEQEREAKNRQKGKNSKGRGVVPRSSHPQRRGHDVHQRMGQPSLPHGFHPTMAPPTNMVQRALPQGFHSGPIPPPPPPPPPPSPQYHSNGPYPHYPFSNVNGKVFPPPPTNNPRMPPQNPRPPPPPRNPSEPPAYQY</sequence>
<evidence type="ECO:0000313" key="8">
    <source>
        <dbReference type="Proteomes" id="UP000693970"/>
    </source>
</evidence>
<proteinExistence type="predicted"/>
<comment type="caution">
    <text evidence="7">The sequence shown here is derived from an EMBL/GenBank/DDBJ whole genome shotgun (WGS) entry which is preliminary data.</text>
</comment>
<organism evidence="7 8">
    <name type="scientific">Nitzschia inconspicua</name>
    <dbReference type="NCBI Taxonomy" id="303405"/>
    <lineage>
        <taxon>Eukaryota</taxon>
        <taxon>Sar</taxon>
        <taxon>Stramenopiles</taxon>
        <taxon>Ochrophyta</taxon>
        <taxon>Bacillariophyta</taxon>
        <taxon>Bacillariophyceae</taxon>
        <taxon>Bacillariophycidae</taxon>
        <taxon>Bacillariales</taxon>
        <taxon>Bacillariaceae</taxon>
        <taxon>Nitzschia</taxon>
    </lineage>
</organism>
<protein>
    <submittedName>
        <fullName evidence="7">Gar1/Naf1 RNA binding region-containing protein</fullName>
    </submittedName>
</protein>
<reference evidence="7" key="1">
    <citation type="journal article" date="2021" name="Sci. Rep.">
        <title>Diploid genomic architecture of Nitzschia inconspicua, an elite biomass production diatom.</title>
        <authorList>
            <person name="Oliver A."/>
            <person name="Podell S."/>
            <person name="Pinowska A."/>
            <person name="Traller J.C."/>
            <person name="Smith S.R."/>
            <person name="McClure R."/>
            <person name="Beliaev A."/>
            <person name="Bohutskyi P."/>
            <person name="Hill E.A."/>
            <person name="Rabines A."/>
            <person name="Zheng H."/>
            <person name="Allen L.Z."/>
            <person name="Kuo A."/>
            <person name="Grigoriev I.V."/>
            <person name="Allen A.E."/>
            <person name="Hazlebeck D."/>
            <person name="Allen E.E."/>
        </authorList>
    </citation>
    <scope>NUCLEOTIDE SEQUENCE</scope>
    <source>
        <strain evidence="7">Hildebrandi</strain>
    </source>
</reference>
<keyword evidence="8" id="KW-1185">Reference proteome</keyword>
<dbReference type="GO" id="GO:0006364">
    <property type="term" value="P:rRNA processing"/>
    <property type="evidence" value="ECO:0007669"/>
    <property type="project" value="UniProtKB-KW"/>
</dbReference>
<evidence type="ECO:0000256" key="1">
    <source>
        <dbReference type="ARBA" id="ARBA00004123"/>
    </source>
</evidence>
<feature type="compositionally biased region" description="Basic and acidic residues" evidence="6">
    <location>
        <begin position="95"/>
        <end position="106"/>
    </location>
</feature>
<feature type="compositionally biased region" description="Pro residues" evidence="6">
    <location>
        <begin position="510"/>
        <end position="523"/>
    </location>
</feature>
<feature type="compositionally biased region" description="Polar residues" evidence="6">
    <location>
        <begin position="326"/>
        <end position="346"/>
    </location>
</feature>
<dbReference type="EMBL" id="JAGRRH010000004">
    <property type="protein sequence ID" value="KAG7371209.1"/>
    <property type="molecule type" value="Genomic_DNA"/>
</dbReference>
<feature type="compositionally biased region" description="Acidic residues" evidence="6">
    <location>
        <begin position="116"/>
        <end position="130"/>
    </location>
</feature>
<evidence type="ECO:0000256" key="6">
    <source>
        <dbReference type="SAM" id="MobiDB-lite"/>
    </source>
</evidence>
<feature type="compositionally biased region" description="Acidic residues" evidence="6">
    <location>
        <begin position="49"/>
        <end position="60"/>
    </location>
</feature>
<feature type="region of interest" description="Disordered" evidence="6">
    <location>
        <begin position="435"/>
        <end position="576"/>
    </location>
</feature>
<evidence type="ECO:0000256" key="4">
    <source>
        <dbReference type="ARBA" id="ARBA00022884"/>
    </source>
</evidence>
<evidence type="ECO:0000313" key="7">
    <source>
        <dbReference type="EMBL" id="KAG7371209.1"/>
    </source>
</evidence>
<dbReference type="PANTHER" id="PTHR31633:SF1">
    <property type="entry name" value="H_ACA RIBONUCLEOPROTEIN COMPLEX NON-CORE SUBUNIT NAF1"/>
    <property type="match status" value="1"/>
</dbReference>
<dbReference type="GO" id="GO:0005634">
    <property type="term" value="C:nucleus"/>
    <property type="evidence" value="ECO:0007669"/>
    <property type="project" value="UniProtKB-SubCell"/>
</dbReference>
<feature type="compositionally biased region" description="Pro residues" evidence="6">
    <location>
        <begin position="544"/>
        <end position="576"/>
    </location>
</feature>
<comment type="subcellular location">
    <subcellularLocation>
        <location evidence="1">Nucleus</location>
    </subcellularLocation>
</comment>
<reference evidence="7" key="2">
    <citation type="submission" date="2021-04" db="EMBL/GenBank/DDBJ databases">
        <authorList>
            <person name="Podell S."/>
        </authorList>
    </citation>
    <scope>NUCLEOTIDE SEQUENCE</scope>
    <source>
        <strain evidence="7">Hildebrandi</strain>
    </source>
</reference>
<dbReference type="GO" id="GO:0000493">
    <property type="term" value="P:box H/ACA snoRNP assembly"/>
    <property type="evidence" value="ECO:0007669"/>
    <property type="project" value="InterPro"/>
</dbReference>